<dbReference type="Pfam" id="PF00903">
    <property type="entry name" value="Glyoxalase"/>
    <property type="match status" value="1"/>
</dbReference>
<dbReference type="CDD" id="cd06587">
    <property type="entry name" value="VOC"/>
    <property type="match status" value="1"/>
</dbReference>
<dbReference type="PROSITE" id="PS51819">
    <property type="entry name" value="VOC"/>
    <property type="match status" value="1"/>
</dbReference>
<dbReference type="InterPro" id="IPR050383">
    <property type="entry name" value="GlyoxalaseI/FosfomycinResist"/>
</dbReference>
<dbReference type="InterPro" id="IPR037523">
    <property type="entry name" value="VOC_core"/>
</dbReference>
<feature type="domain" description="VOC" evidence="1">
    <location>
        <begin position="13"/>
        <end position="145"/>
    </location>
</feature>
<dbReference type="PANTHER" id="PTHR21366">
    <property type="entry name" value="GLYOXALASE FAMILY PROTEIN"/>
    <property type="match status" value="1"/>
</dbReference>
<name>A0ABZ2I8N9_9CAUL</name>
<accession>A0ABZ2I8N9</accession>
<evidence type="ECO:0000313" key="2">
    <source>
        <dbReference type="EMBL" id="WWT53950.1"/>
    </source>
</evidence>
<dbReference type="InterPro" id="IPR004360">
    <property type="entry name" value="Glyas_Fos-R_dOase_dom"/>
</dbReference>
<keyword evidence="3" id="KW-1185">Reference proteome</keyword>
<evidence type="ECO:0000313" key="3">
    <source>
        <dbReference type="Proteomes" id="UP001363460"/>
    </source>
</evidence>
<evidence type="ECO:0000259" key="1">
    <source>
        <dbReference type="PROSITE" id="PS51819"/>
    </source>
</evidence>
<proteinExistence type="predicted"/>
<dbReference type="Proteomes" id="UP001363460">
    <property type="component" value="Chromosome"/>
</dbReference>
<dbReference type="EMBL" id="CP146369">
    <property type="protein sequence ID" value="WWT53950.1"/>
    <property type="molecule type" value="Genomic_DNA"/>
</dbReference>
<sequence length="196" mass="22146">MAMPATTESGLRSLHHAAFRCRDAEQTRWFYEDVLGLKASAGIVLDEVPGTHEPTPYMHIFFEMGDGNFVAFFDAPSTADPSWFKRKDSFDMHIAIQARDEAHMLEMQQRIRDHGVSCLGPVEHHFVRSVYMYDPNGIQVEITTRTADHDRILGEEGAALPQVLKDWTAQTRAEKEAKFGAEALDRRGKPQSELKG</sequence>
<dbReference type="SUPFAM" id="SSF54593">
    <property type="entry name" value="Glyoxalase/Bleomycin resistance protein/Dihydroxybiphenyl dioxygenase"/>
    <property type="match status" value="1"/>
</dbReference>
<dbReference type="PANTHER" id="PTHR21366:SF31">
    <property type="entry name" value="METALLOTHIOL TRANSFERASE FOSB"/>
    <property type="match status" value="1"/>
</dbReference>
<dbReference type="InterPro" id="IPR029068">
    <property type="entry name" value="Glyas_Bleomycin-R_OHBP_Dase"/>
</dbReference>
<protein>
    <submittedName>
        <fullName evidence="2">VOC family protein</fullName>
    </submittedName>
</protein>
<dbReference type="RefSeq" id="WP_291781608.1">
    <property type="nucleotide sequence ID" value="NZ_CP146369.1"/>
</dbReference>
<gene>
    <name evidence="2" type="ORF">V8J38_11880</name>
</gene>
<dbReference type="Gene3D" id="3.10.180.10">
    <property type="entry name" value="2,3-Dihydroxybiphenyl 1,2-Dioxygenase, domain 1"/>
    <property type="match status" value="1"/>
</dbReference>
<organism evidence="2 3">
    <name type="scientific">Brevundimonas olei</name>
    <dbReference type="NCBI Taxonomy" id="657642"/>
    <lineage>
        <taxon>Bacteria</taxon>
        <taxon>Pseudomonadati</taxon>
        <taxon>Pseudomonadota</taxon>
        <taxon>Alphaproteobacteria</taxon>
        <taxon>Caulobacterales</taxon>
        <taxon>Caulobacteraceae</taxon>
        <taxon>Brevundimonas</taxon>
    </lineage>
</organism>
<reference evidence="2 3" key="1">
    <citation type="submission" date="2024-02" db="EMBL/GenBank/DDBJ databases">
        <title>Distribution and functional of Brevundimonas-related endobacteria within Verticillium dahliae.</title>
        <authorList>
            <person name="Zeng H."/>
        </authorList>
    </citation>
    <scope>NUCLEOTIDE SEQUENCE [LARGE SCALE GENOMIC DNA]</scope>
    <source>
        <strain evidence="2 3">TRM 44200</strain>
    </source>
</reference>